<feature type="domain" description="Bacterial bifunctional deaminase-reductase C-terminal" evidence="1">
    <location>
        <begin position="5"/>
        <end position="177"/>
    </location>
</feature>
<dbReference type="PANTHER" id="PTHR38011">
    <property type="entry name" value="DIHYDROFOLATE REDUCTASE FAMILY PROTEIN (AFU_ORTHOLOGUE AFUA_8G06820)"/>
    <property type="match status" value="1"/>
</dbReference>
<dbReference type="InterPro" id="IPR002734">
    <property type="entry name" value="RibDG_C"/>
</dbReference>
<dbReference type="EMBL" id="JAWSTH010000045">
    <property type="protein sequence ID" value="MDW5596016.1"/>
    <property type="molecule type" value="Genomic_DNA"/>
</dbReference>
<accession>A0ABU4HRT3</accession>
<dbReference type="PANTHER" id="PTHR38011:SF11">
    <property type="entry name" value="2,5-DIAMINO-6-RIBOSYLAMINO-4(3H)-PYRIMIDINONE 5'-PHOSPHATE REDUCTASE"/>
    <property type="match status" value="1"/>
</dbReference>
<dbReference type="InterPro" id="IPR024072">
    <property type="entry name" value="DHFR-like_dom_sf"/>
</dbReference>
<organism evidence="2 3">
    <name type="scientific">Conexibacter stalactiti</name>
    <dbReference type="NCBI Taxonomy" id="1940611"/>
    <lineage>
        <taxon>Bacteria</taxon>
        <taxon>Bacillati</taxon>
        <taxon>Actinomycetota</taxon>
        <taxon>Thermoleophilia</taxon>
        <taxon>Solirubrobacterales</taxon>
        <taxon>Conexibacteraceae</taxon>
        <taxon>Conexibacter</taxon>
    </lineage>
</organism>
<dbReference type="Proteomes" id="UP001284601">
    <property type="component" value="Unassembled WGS sequence"/>
</dbReference>
<dbReference type="Gene3D" id="3.40.430.10">
    <property type="entry name" value="Dihydrofolate Reductase, subunit A"/>
    <property type="match status" value="1"/>
</dbReference>
<sequence>MTNATLLYAMQVSLDGFMEAPGHDISWTHPDPEAHTYMNEMEAATVVSLYGRRLFELMESFWPTAGEDPNAPPEVVQYARIWRESPKVVFSNTLDAVTGNARLVRGDAAEGVARIKRETDGLITVGGAHLAASLMRAELVDQIEVLVYPVLIGEGTPLLPELRDRVGLELEATRTFQQSGVVSLRYRVRR</sequence>
<dbReference type="InterPro" id="IPR050765">
    <property type="entry name" value="Riboflavin_Biosynth_HTPR"/>
</dbReference>
<evidence type="ECO:0000313" key="2">
    <source>
        <dbReference type="EMBL" id="MDW5596016.1"/>
    </source>
</evidence>
<protein>
    <submittedName>
        <fullName evidence="2">Dihydrofolate reductase family protein</fullName>
    </submittedName>
</protein>
<dbReference type="RefSeq" id="WP_318598370.1">
    <property type="nucleotide sequence ID" value="NZ_JAWSTH010000045.1"/>
</dbReference>
<evidence type="ECO:0000313" key="3">
    <source>
        <dbReference type="Proteomes" id="UP001284601"/>
    </source>
</evidence>
<proteinExistence type="predicted"/>
<reference evidence="3" key="1">
    <citation type="submission" date="2023-07" db="EMBL/GenBank/DDBJ databases">
        <title>Conexibacter stalactiti sp. nov., isolated from stalactites in a lava cave and emended description of the genus Conexibacter.</title>
        <authorList>
            <person name="Lee S.D."/>
        </authorList>
    </citation>
    <scope>NUCLEOTIDE SEQUENCE [LARGE SCALE GENOMIC DNA]</scope>
    <source>
        <strain evidence="3">KCTC 39840</strain>
    </source>
</reference>
<name>A0ABU4HRT3_9ACTN</name>
<dbReference type="SUPFAM" id="SSF53597">
    <property type="entry name" value="Dihydrofolate reductase-like"/>
    <property type="match status" value="1"/>
</dbReference>
<keyword evidence="3" id="KW-1185">Reference proteome</keyword>
<dbReference type="Pfam" id="PF01872">
    <property type="entry name" value="RibD_C"/>
    <property type="match status" value="1"/>
</dbReference>
<gene>
    <name evidence="2" type="ORF">R7226_16825</name>
</gene>
<evidence type="ECO:0000259" key="1">
    <source>
        <dbReference type="Pfam" id="PF01872"/>
    </source>
</evidence>
<comment type="caution">
    <text evidence="2">The sequence shown here is derived from an EMBL/GenBank/DDBJ whole genome shotgun (WGS) entry which is preliminary data.</text>
</comment>